<evidence type="ECO:0000313" key="3">
    <source>
        <dbReference type="EMBL" id="ORA96629.1"/>
    </source>
</evidence>
<keyword evidence="3" id="KW-0223">Dioxygenase</keyword>
<gene>
    <name evidence="3" type="ORF">BST27_24775</name>
</gene>
<dbReference type="Gene3D" id="3.10.180.10">
    <property type="entry name" value="2,3-Dihydroxybiphenyl 1,2-Dioxygenase, domain 1"/>
    <property type="match status" value="1"/>
</dbReference>
<dbReference type="CDD" id="cd06587">
    <property type="entry name" value="VOC"/>
    <property type="match status" value="1"/>
</dbReference>
<sequence>MRYQITDLDRGIDFYTSQLGFQLEYRAGPIAVVSRGALHLILSGPESSGSRPLAGGQRQEPGGWNRIVLYVDDIEAEVNRLRSASVTFRNDIKVGPGGKQVQITDPDSNSIELHEVPA</sequence>
<dbReference type="InterPro" id="IPR029068">
    <property type="entry name" value="Glyas_Bleomycin-R_OHBP_Dase"/>
</dbReference>
<dbReference type="InterPro" id="IPR037523">
    <property type="entry name" value="VOC_core"/>
</dbReference>
<organism evidence="3 4">
    <name type="scientific">Mycobacterium intermedium</name>
    <dbReference type="NCBI Taxonomy" id="28445"/>
    <lineage>
        <taxon>Bacteria</taxon>
        <taxon>Bacillati</taxon>
        <taxon>Actinomycetota</taxon>
        <taxon>Actinomycetes</taxon>
        <taxon>Mycobacteriales</taxon>
        <taxon>Mycobacteriaceae</taxon>
        <taxon>Mycobacterium</taxon>
        <taxon>Mycobacterium simiae complex</taxon>
    </lineage>
</organism>
<evidence type="ECO:0000259" key="2">
    <source>
        <dbReference type="PROSITE" id="PS51819"/>
    </source>
</evidence>
<dbReference type="SUPFAM" id="SSF54593">
    <property type="entry name" value="Glyoxalase/Bleomycin resistance protein/Dihydroxybiphenyl dioxygenase"/>
    <property type="match status" value="1"/>
</dbReference>
<evidence type="ECO:0000256" key="1">
    <source>
        <dbReference type="SAM" id="MobiDB-lite"/>
    </source>
</evidence>
<dbReference type="STRING" id="28445.BHQ20_26405"/>
<dbReference type="PROSITE" id="PS51819">
    <property type="entry name" value="VOC"/>
    <property type="match status" value="1"/>
</dbReference>
<keyword evidence="4" id="KW-1185">Reference proteome</keyword>
<protein>
    <submittedName>
        <fullName evidence="3">Glyoxalase/bleomycin resistance/dioxygenase family protein</fullName>
    </submittedName>
</protein>
<feature type="compositionally biased region" description="Polar residues" evidence="1">
    <location>
        <begin position="101"/>
        <end position="111"/>
    </location>
</feature>
<accession>A0A1E3S5X7</accession>
<dbReference type="AlphaFoldDB" id="A0A1E3S5X7"/>
<name>A0A1E3S5X7_MYCIE</name>
<feature type="domain" description="VOC" evidence="2">
    <location>
        <begin position="1"/>
        <end position="116"/>
    </location>
</feature>
<feature type="region of interest" description="Disordered" evidence="1">
    <location>
        <begin position="96"/>
        <end position="118"/>
    </location>
</feature>
<evidence type="ECO:0000313" key="4">
    <source>
        <dbReference type="Proteomes" id="UP000192739"/>
    </source>
</evidence>
<dbReference type="GO" id="GO:0051213">
    <property type="term" value="F:dioxygenase activity"/>
    <property type="evidence" value="ECO:0007669"/>
    <property type="project" value="UniProtKB-KW"/>
</dbReference>
<dbReference type="Proteomes" id="UP000192739">
    <property type="component" value="Unassembled WGS sequence"/>
</dbReference>
<comment type="caution">
    <text evidence="3">The sequence shown here is derived from an EMBL/GenBank/DDBJ whole genome shotgun (WGS) entry which is preliminary data.</text>
</comment>
<dbReference type="InterPro" id="IPR004360">
    <property type="entry name" value="Glyas_Fos-R_dOase_dom"/>
</dbReference>
<keyword evidence="3" id="KW-0560">Oxidoreductase</keyword>
<proteinExistence type="predicted"/>
<dbReference type="EMBL" id="MVHT01000091">
    <property type="protein sequence ID" value="ORA96629.1"/>
    <property type="molecule type" value="Genomic_DNA"/>
</dbReference>
<dbReference type="Pfam" id="PF00903">
    <property type="entry name" value="Glyoxalase"/>
    <property type="match status" value="1"/>
</dbReference>
<reference evidence="3 4" key="1">
    <citation type="submission" date="2017-02" db="EMBL/GenBank/DDBJ databases">
        <title>The new phylogeny of genus Mycobacterium.</title>
        <authorList>
            <person name="Tortoli E."/>
            <person name="Trovato A."/>
            <person name="Cirillo D.M."/>
        </authorList>
    </citation>
    <scope>NUCLEOTIDE SEQUENCE [LARGE SCALE GENOMIC DNA]</scope>
    <source>
        <strain evidence="3 4">DSM 44049</strain>
    </source>
</reference>